<proteinExistence type="predicted"/>
<organism evidence="1">
    <name type="scientific">Vibrio parahaemolyticus</name>
    <dbReference type="NCBI Taxonomy" id="670"/>
    <lineage>
        <taxon>Bacteria</taxon>
        <taxon>Pseudomonadati</taxon>
        <taxon>Pseudomonadota</taxon>
        <taxon>Gammaproteobacteria</taxon>
        <taxon>Vibrionales</taxon>
        <taxon>Vibrionaceae</taxon>
        <taxon>Vibrio</taxon>
    </lineage>
</organism>
<dbReference type="EMBL" id="DACQKT010000051">
    <property type="protein sequence ID" value="HAS6680370.1"/>
    <property type="molecule type" value="Genomic_DNA"/>
</dbReference>
<protein>
    <submittedName>
        <fullName evidence="1">Uncharacterized protein</fullName>
    </submittedName>
</protein>
<name>A0A7Z2RLB6_VIBPH</name>
<reference evidence="2 3" key="2">
    <citation type="submission" date="2018-12" db="EMBL/GenBank/DDBJ databases">
        <title>Genomic insights into the evolutionary origins and pathogenicity of five Vibrio parahaemolyticus strains isolated from the shrimp with acute hepatopancreatic necrosis disease (AHPND).</title>
        <authorList>
            <person name="Yang Q."/>
            <person name="Dong X."/>
            <person name="Xie G."/>
            <person name="Fu S."/>
            <person name="Zou P."/>
            <person name="Sun J."/>
            <person name="Wang Y."/>
            <person name="Huang J."/>
        </authorList>
    </citation>
    <scope>NUCLEOTIDE SEQUENCE [LARGE SCALE GENOMIC DNA]</scope>
    <source>
        <strain evidence="2 3">20160303005-1</strain>
    </source>
</reference>
<dbReference type="Proteomes" id="UP000464718">
    <property type="component" value="Chromosome i"/>
</dbReference>
<dbReference type="EMBL" id="CP034298">
    <property type="protein sequence ID" value="QHH09700.1"/>
    <property type="molecule type" value="Genomic_DNA"/>
</dbReference>
<evidence type="ECO:0000313" key="1">
    <source>
        <dbReference type="EMBL" id="HAS6680370.1"/>
    </source>
</evidence>
<sequence length="42" mass="4824">MLKVSCVTLSVQRNFLVLLARFLRRCMFQVVSVTGALKLRLI</sequence>
<reference evidence="1" key="3">
    <citation type="submission" date="2019-12" db="EMBL/GenBank/DDBJ databases">
        <authorList>
            <consortium name="NCBI Pathogen Detection Project"/>
        </authorList>
    </citation>
    <scope>NUCLEOTIDE SEQUENCE</scope>
    <source>
        <strain evidence="1">1930</strain>
    </source>
</reference>
<evidence type="ECO:0000313" key="3">
    <source>
        <dbReference type="Proteomes" id="UP000464718"/>
    </source>
</evidence>
<dbReference type="Proteomes" id="UP000856022">
    <property type="component" value="Unassembled WGS sequence"/>
</dbReference>
<gene>
    <name evidence="2" type="ORF">EHC69_10120</name>
    <name evidence="1" type="ORF">I7278_26795</name>
</gene>
<dbReference type="AlphaFoldDB" id="A0A7Z2RLB6"/>
<reference evidence="1" key="1">
    <citation type="journal article" date="2018" name="Genome Biol.">
        <title>SKESA: strategic k-mer extension for scrupulous assemblies.</title>
        <authorList>
            <person name="Souvorov A."/>
            <person name="Agarwala R."/>
            <person name="Lipman D.J."/>
        </authorList>
    </citation>
    <scope>NUCLEOTIDE SEQUENCE</scope>
    <source>
        <strain evidence="1">1930</strain>
    </source>
</reference>
<evidence type="ECO:0000313" key="2">
    <source>
        <dbReference type="EMBL" id="QHH09700.1"/>
    </source>
</evidence>
<accession>A0A7Z2RLB6</accession>